<organism evidence="8 9">
    <name type="scientific">Elsinoe australis</name>
    <dbReference type="NCBI Taxonomy" id="40998"/>
    <lineage>
        <taxon>Eukaryota</taxon>
        <taxon>Fungi</taxon>
        <taxon>Dikarya</taxon>
        <taxon>Ascomycota</taxon>
        <taxon>Pezizomycotina</taxon>
        <taxon>Dothideomycetes</taxon>
        <taxon>Dothideomycetidae</taxon>
        <taxon>Myriangiales</taxon>
        <taxon>Elsinoaceae</taxon>
        <taxon>Elsinoe</taxon>
    </lineage>
</organism>
<dbReference type="Pfam" id="PF04511">
    <property type="entry name" value="DER1"/>
    <property type="match status" value="1"/>
</dbReference>
<proteinExistence type="inferred from homology"/>
<dbReference type="STRING" id="40998.A0A2P8A598"/>
<evidence type="ECO:0000256" key="5">
    <source>
        <dbReference type="ARBA" id="ARBA00022989"/>
    </source>
</evidence>
<dbReference type="OrthoDB" id="19102at2759"/>
<gene>
    <name evidence="8" type="ORF">B9Z65_4530</name>
</gene>
<evidence type="ECO:0000256" key="7">
    <source>
        <dbReference type="RuleBase" id="RU363059"/>
    </source>
</evidence>
<evidence type="ECO:0000256" key="6">
    <source>
        <dbReference type="ARBA" id="ARBA00023136"/>
    </source>
</evidence>
<dbReference type="GO" id="GO:0005789">
    <property type="term" value="C:endoplasmic reticulum membrane"/>
    <property type="evidence" value="ECO:0007669"/>
    <property type="project" value="UniProtKB-SubCell"/>
</dbReference>
<feature type="transmembrane region" description="Helical" evidence="7">
    <location>
        <begin position="62"/>
        <end position="81"/>
    </location>
</feature>
<accession>A0A2P8A598</accession>
<sequence length="269" mass="29583">MSAMDAFWAQPPVTRTITAAAVVMSVSVWVLRLIAPYYVIFIPQLVFTYRRIPQVWRLVTPFLLTGQGLGMIFDPYFLFTYGKKLEVDAPRFSPPGEFFTAIFFVCAVILFLAGYLLSSFVLLSPLTLALAYLYSVDTPEARISFFIVTVRAKYLPYCMLLMTLLMAGPGPAMTDCTGLVAAHLYDFLTRLWPQYGGGRNVIVPPQFVKRWFMKPGGRASYRSYGTAFEPRSASLPAQGSAGGGLASWASGFSSGAWGGRGPGRRLGGE</sequence>
<feature type="transmembrane region" description="Helical" evidence="7">
    <location>
        <begin position="101"/>
        <end position="134"/>
    </location>
</feature>
<evidence type="ECO:0000256" key="1">
    <source>
        <dbReference type="ARBA" id="ARBA00004477"/>
    </source>
</evidence>
<evidence type="ECO:0000313" key="9">
    <source>
        <dbReference type="Proteomes" id="UP000243723"/>
    </source>
</evidence>
<keyword evidence="3 7" id="KW-0812">Transmembrane</keyword>
<dbReference type="InterPro" id="IPR035952">
    <property type="entry name" value="Rhomboid-like_sf"/>
</dbReference>
<feature type="transmembrane region" description="Helical" evidence="7">
    <location>
        <begin position="20"/>
        <end position="41"/>
    </location>
</feature>
<dbReference type="GO" id="GO:0006950">
    <property type="term" value="P:response to stress"/>
    <property type="evidence" value="ECO:0007669"/>
    <property type="project" value="UniProtKB-ARBA"/>
</dbReference>
<comment type="similarity">
    <text evidence="2 7">Belongs to the derlin family.</text>
</comment>
<name>A0A2P8A598_9PEZI</name>
<comment type="caution">
    <text evidence="8">The sequence shown here is derived from an EMBL/GenBank/DDBJ whole genome shotgun (WGS) entry which is preliminary data.</text>
</comment>
<keyword evidence="4 7" id="KW-0256">Endoplasmic reticulum</keyword>
<keyword evidence="6 7" id="KW-0472">Membrane</keyword>
<feature type="transmembrane region" description="Helical" evidence="7">
    <location>
        <begin position="154"/>
        <end position="173"/>
    </location>
</feature>
<dbReference type="AlphaFoldDB" id="A0A2P8A598"/>
<evidence type="ECO:0000313" key="8">
    <source>
        <dbReference type="EMBL" id="PSK55652.1"/>
    </source>
</evidence>
<dbReference type="Proteomes" id="UP000243723">
    <property type="component" value="Unassembled WGS sequence"/>
</dbReference>
<dbReference type="EMBL" id="NHZQ01000066">
    <property type="protein sequence ID" value="PSK55652.1"/>
    <property type="molecule type" value="Genomic_DNA"/>
</dbReference>
<dbReference type="SUPFAM" id="SSF144091">
    <property type="entry name" value="Rhomboid-like"/>
    <property type="match status" value="1"/>
</dbReference>
<evidence type="ECO:0000256" key="3">
    <source>
        <dbReference type="ARBA" id="ARBA00022692"/>
    </source>
</evidence>
<evidence type="ECO:0000256" key="2">
    <source>
        <dbReference type="ARBA" id="ARBA00008917"/>
    </source>
</evidence>
<keyword evidence="9" id="KW-1185">Reference proteome</keyword>
<keyword evidence="5 7" id="KW-1133">Transmembrane helix</keyword>
<reference evidence="8 9" key="1">
    <citation type="submission" date="2017-05" db="EMBL/GenBank/DDBJ databases">
        <title>Draft genome sequence of Elsinoe australis.</title>
        <authorList>
            <person name="Cheng Q."/>
        </authorList>
    </citation>
    <scope>NUCLEOTIDE SEQUENCE [LARGE SCALE GENOMIC DNA]</scope>
    <source>
        <strain evidence="8 9">NL1</strain>
    </source>
</reference>
<protein>
    <recommendedName>
        <fullName evidence="7">Derlin</fullName>
    </recommendedName>
</protein>
<dbReference type="InterPro" id="IPR007599">
    <property type="entry name" value="DER1"/>
</dbReference>
<dbReference type="Gene3D" id="1.20.1540.10">
    <property type="entry name" value="Rhomboid-like"/>
    <property type="match status" value="1"/>
</dbReference>
<dbReference type="PANTHER" id="PTHR11009">
    <property type="entry name" value="DER1-LIKE PROTEIN, DERLIN"/>
    <property type="match status" value="1"/>
</dbReference>
<comment type="subcellular location">
    <subcellularLocation>
        <location evidence="1 7">Endoplasmic reticulum membrane</location>
        <topology evidence="1 7">Multi-pass membrane protein</topology>
    </subcellularLocation>
</comment>
<comment type="function">
    <text evidence="7">May be involved in the degradation of misfolded endoplasmic reticulum (ER) luminal proteins.</text>
</comment>
<evidence type="ECO:0000256" key="4">
    <source>
        <dbReference type="ARBA" id="ARBA00022824"/>
    </source>
</evidence>